<evidence type="ECO:0000313" key="5">
    <source>
        <dbReference type="Proteomes" id="UP000230750"/>
    </source>
</evidence>
<evidence type="ECO:0000313" key="4">
    <source>
        <dbReference type="EMBL" id="PIK33640.1"/>
    </source>
</evidence>
<comment type="similarity">
    <text evidence="1">Belongs to the sulfotransferase 1 family.</text>
</comment>
<dbReference type="Pfam" id="PF00685">
    <property type="entry name" value="Sulfotransfer_1"/>
    <property type="match status" value="1"/>
</dbReference>
<dbReference type="EMBL" id="MRZV01002460">
    <property type="protein sequence ID" value="PIK33640.1"/>
    <property type="molecule type" value="Genomic_DNA"/>
</dbReference>
<proteinExistence type="inferred from homology"/>
<evidence type="ECO:0000259" key="3">
    <source>
        <dbReference type="Pfam" id="PF00685"/>
    </source>
</evidence>
<reference evidence="4 5" key="1">
    <citation type="journal article" date="2017" name="PLoS Biol.">
        <title>The sea cucumber genome provides insights into morphological evolution and visceral regeneration.</title>
        <authorList>
            <person name="Zhang X."/>
            <person name="Sun L."/>
            <person name="Yuan J."/>
            <person name="Sun Y."/>
            <person name="Gao Y."/>
            <person name="Zhang L."/>
            <person name="Li S."/>
            <person name="Dai H."/>
            <person name="Hamel J.F."/>
            <person name="Liu C."/>
            <person name="Yu Y."/>
            <person name="Liu S."/>
            <person name="Lin W."/>
            <person name="Guo K."/>
            <person name="Jin S."/>
            <person name="Xu P."/>
            <person name="Storey K.B."/>
            <person name="Huan P."/>
            <person name="Zhang T."/>
            <person name="Zhou Y."/>
            <person name="Zhang J."/>
            <person name="Lin C."/>
            <person name="Li X."/>
            <person name="Xing L."/>
            <person name="Huo D."/>
            <person name="Sun M."/>
            <person name="Wang L."/>
            <person name="Mercier A."/>
            <person name="Li F."/>
            <person name="Yang H."/>
            <person name="Xiang J."/>
        </authorList>
    </citation>
    <scope>NUCLEOTIDE SEQUENCE [LARGE SCALE GENOMIC DNA]</scope>
    <source>
        <strain evidence="4">Shaxun</strain>
        <tissue evidence="4">Muscle</tissue>
    </source>
</reference>
<comment type="caution">
    <text evidence="4">The sequence shown here is derived from an EMBL/GenBank/DDBJ whole genome shotgun (WGS) entry which is preliminary data.</text>
</comment>
<dbReference type="InterPro" id="IPR027417">
    <property type="entry name" value="P-loop_NTPase"/>
</dbReference>
<evidence type="ECO:0000256" key="1">
    <source>
        <dbReference type="ARBA" id="ARBA00005771"/>
    </source>
</evidence>
<gene>
    <name evidence="4" type="ORF">BSL78_29543</name>
</gene>
<dbReference type="Proteomes" id="UP000230750">
    <property type="component" value="Unassembled WGS sequence"/>
</dbReference>
<dbReference type="OrthoDB" id="205623at2759"/>
<accession>A0A2G8JD24</accession>
<sequence length="285" mass="32945">MAIHYTQEQHDQKQRELAKLFGIPEEASAIAKRHDFEGVMFTNTSPPKSLLEIRDWETKEDDVFVATYPKSDFKVPGHEVYAKMDSPRITVTHLPWQFLPKQLTEGKKGKIIYVMRNPKDVLASMSRFTFGSSGIDKETKMWEYALNTFLTGDMNYGSWFDHVGNYWKHRNLDNVFFTTYEELKRDFQAVAKPLSKFLLGKELDEEALKAVETNSSVKNMKKSYDEIEKSKPDGKLITRAMGANPFIQKGVTGTWKEFFTVAENELFDSVCKEKIAEWGFDVAYQ</sequence>
<dbReference type="PANTHER" id="PTHR11783">
    <property type="entry name" value="SULFOTRANSFERASE SULT"/>
    <property type="match status" value="1"/>
</dbReference>
<dbReference type="Gene3D" id="3.40.50.300">
    <property type="entry name" value="P-loop containing nucleotide triphosphate hydrolases"/>
    <property type="match status" value="1"/>
</dbReference>
<dbReference type="InterPro" id="IPR000863">
    <property type="entry name" value="Sulfotransferase_dom"/>
</dbReference>
<evidence type="ECO:0000256" key="2">
    <source>
        <dbReference type="ARBA" id="ARBA00022679"/>
    </source>
</evidence>
<keyword evidence="2 4" id="KW-0808">Transferase</keyword>
<organism evidence="4 5">
    <name type="scientific">Stichopus japonicus</name>
    <name type="common">Sea cucumber</name>
    <dbReference type="NCBI Taxonomy" id="307972"/>
    <lineage>
        <taxon>Eukaryota</taxon>
        <taxon>Metazoa</taxon>
        <taxon>Echinodermata</taxon>
        <taxon>Eleutherozoa</taxon>
        <taxon>Echinozoa</taxon>
        <taxon>Holothuroidea</taxon>
        <taxon>Aspidochirotacea</taxon>
        <taxon>Aspidochirotida</taxon>
        <taxon>Stichopodidae</taxon>
        <taxon>Apostichopus</taxon>
    </lineage>
</organism>
<name>A0A2G8JD24_STIJA</name>
<protein>
    <submittedName>
        <fullName evidence="4">Putative sulfotransferase 1C2</fullName>
    </submittedName>
</protein>
<dbReference type="GO" id="GO:0008146">
    <property type="term" value="F:sulfotransferase activity"/>
    <property type="evidence" value="ECO:0007669"/>
    <property type="project" value="InterPro"/>
</dbReference>
<dbReference type="STRING" id="307972.A0A2G8JD24"/>
<dbReference type="SUPFAM" id="SSF52540">
    <property type="entry name" value="P-loop containing nucleoside triphosphate hydrolases"/>
    <property type="match status" value="1"/>
</dbReference>
<keyword evidence="5" id="KW-1185">Reference proteome</keyword>
<dbReference type="AlphaFoldDB" id="A0A2G8JD24"/>
<feature type="domain" description="Sulfotransferase" evidence="3">
    <location>
        <begin position="81"/>
        <end position="279"/>
    </location>
</feature>